<dbReference type="Proteomes" id="UP001066276">
    <property type="component" value="Chromosome 6"/>
</dbReference>
<keyword evidence="2" id="KW-1185">Reference proteome</keyword>
<comment type="caution">
    <text evidence="1">The sequence shown here is derived from an EMBL/GenBank/DDBJ whole genome shotgun (WGS) entry which is preliminary data.</text>
</comment>
<evidence type="ECO:0000313" key="2">
    <source>
        <dbReference type="Proteomes" id="UP001066276"/>
    </source>
</evidence>
<accession>A0AAV7QF69</accession>
<proteinExistence type="predicted"/>
<dbReference type="EMBL" id="JANPWB010000010">
    <property type="protein sequence ID" value="KAJ1139171.1"/>
    <property type="molecule type" value="Genomic_DNA"/>
</dbReference>
<dbReference type="AlphaFoldDB" id="A0AAV7QF69"/>
<organism evidence="1 2">
    <name type="scientific">Pleurodeles waltl</name>
    <name type="common">Iberian ribbed newt</name>
    <dbReference type="NCBI Taxonomy" id="8319"/>
    <lineage>
        <taxon>Eukaryota</taxon>
        <taxon>Metazoa</taxon>
        <taxon>Chordata</taxon>
        <taxon>Craniata</taxon>
        <taxon>Vertebrata</taxon>
        <taxon>Euteleostomi</taxon>
        <taxon>Amphibia</taxon>
        <taxon>Batrachia</taxon>
        <taxon>Caudata</taxon>
        <taxon>Salamandroidea</taxon>
        <taxon>Salamandridae</taxon>
        <taxon>Pleurodelinae</taxon>
        <taxon>Pleurodeles</taxon>
    </lineage>
</organism>
<reference evidence="1" key="1">
    <citation type="journal article" date="2022" name="bioRxiv">
        <title>Sequencing and chromosome-scale assembly of the giantPleurodeles waltlgenome.</title>
        <authorList>
            <person name="Brown T."/>
            <person name="Elewa A."/>
            <person name="Iarovenko S."/>
            <person name="Subramanian E."/>
            <person name="Araus A.J."/>
            <person name="Petzold A."/>
            <person name="Susuki M."/>
            <person name="Suzuki K.-i.T."/>
            <person name="Hayashi T."/>
            <person name="Toyoda A."/>
            <person name="Oliveira C."/>
            <person name="Osipova E."/>
            <person name="Leigh N.D."/>
            <person name="Simon A."/>
            <person name="Yun M.H."/>
        </authorList>
    </citation>
    <scope>NUCLEOTIDE SEQUENCE</scope>
    <source>
        <strain evidence="1">20211129_DDA</strain>
        <tissue evidence="1">Liver</tissue>
    </source>
</reference>
<name>A0AAV7QF69_PLEWA</name>
<gene>
    <name evidence="1" type="ORF">NDU88_005548</name>
</gene>
<sequence>MVSLTTYLFRCPLHVGRLRGGGSNLPLHCDLVRVAEGCAAPCSPHLTWAPRPDQGGPKKKIYMSAQVDVGAVAAVYRRPLVDSWGLSAIGPRRVQVWCSSAMGASMLIVGAVRSEEGEPAPSRQRSATGQRGRAWLQFTIARGAEHHVGSSTVAITPSGGGSHSSAQLARPGPLWAPPLQLGVESGPGPRQHTHRLWTWAPSEQASDFSPVEEATPESRRGSLFQIVVLGSWAKGAFRKDAMLKVIYKDKIHFFSTPEEAWK</sequence>
<evidence type="ECO:0000313" key="1">
    <source>
        <dbReference type="EMBL" id="KAJ1139171.1"/>
    </source>
</evidence>
<protein>
    <submittedName>
        <fullName evidence="1">Uncharacterized protein</fullName>
    </submittedName>
</protein>